<feature type="region of interest" description="Disordered" evidence="1">
    <location>
        <begin position="29"/>
        <end position="49"/>
    </location>
</feature>
<evidence type="ECO:0000256" key="1">
    <source>
        <dbReference type="SAM" id="MobiDB-lite"/>
    </source>
</evidence>
<gene>
    <name evidence="3" type="ORF">BN860_15060g</name>
</gene>
<feature type="region of interest" description="Disordered" evidence="1">
    <location>
        <begin position="176"/>
        <end position="197"/>
    </location>
</feature>
<keyword evidence="2" id="KW-0812">Transmembrane</keyword>
<feature type="transmembrane region" description="Helical" evidence="2">
    <location>
        <begin position="53"/>
        <end position="78"/>
    </location>
</feature>
<proteinExistence type="predicted"/>
<dbReference type="OrthoDB" id="4035953at2759"/>
<protein>
    <submittedName>
        <fullName evidence="3">BN860_15060g1_1</fullName>
    </submittedName>
</protein>
<keyword evidence="2" id="KW-1133">Transmembrane helix</keyword>
<feature type="compositionally biased region" description="Low complexity" evidence="1">
    <location>
        <begin position="177"/>
        <end position="187"/>
    </location>
</feature>
<feature type="compositionally biased region" description="Low complexity" evidence="1">
    <location>
        <begin position="218"/>
        <end position="232"/>
    </location>
</feature>
<feature type="region of interest" description="Disordered" evidence="1">
    <location>
        <begin position="695"/>
        <end position="718"/>
    </location>
</feature>
<name>A0A8J2X6D2_ZYGB2</name>
<feature type="region of interest" description="Disordered" evidence="1">
    <location>
        <begin position="633"/>
        <end position="652"/>
    </location>
</feature>
<dbReference type="Proteomes" id="UP000019375">
    <property type="component" value="Unassembled WGS sequence"/>
</dbReference>
<dbReference type="Pfam" id="PF08693">
    <property type="entry name" value="SKG6"/>
    <property type="match status" value="1"/>
</dbReference>
<feature type="compositionally biased region" description="Polar residues" evidence="1">
    <location>
        <begin position="102"/>
        <end position="118"/>
    </location>
</feature>
<sequence length="718" mass="80878">MNTDSISVASTIPDAIDPWLLDRTRSLVKRSDDSGDDDDDQVHKNKNNGTVGVTVGVAVAVPVGVCLIVLAVVLWFVYRRNKREAKDDHDPDFTGDTEYLPNPSQIYDDSQSCMSPGDSQEKGDSDSYLPPKIKNRMTGTRVLSVDPFRIPERNDTVTIRDFARQVHDQGYGPYQIASNSNSRNASSYELSHPRSGQHHSYTFNALTSKEKVHVHNASTSRSSSISEGRPPSAYHSPVKSVAGEVTRQFAEDDSGLDVDESGPDTSFARSKEAIVQQPDFLNSRDEDLPLTEREEEDIKRMRSVYKVYWEKNHQNGTEQTTEYPELPTLDPSIDVSAPDTSATVPPAQNHLMVPTAQEQHQRAASSIYSSVPTTIISPEKQAPFQEQPVQHIQQSVQEQVQPAQHIQQPMQEQVQHIQQPVQERAQHIQQPVQEQVQHIQQPMQEQAQYIQQPMQEQAQHIQQPMQEPVQHIHQPMQQQMQQPIYDAQSYGSAQYYPQQYTPQQYTPQQYPPSQFNMSPMQYAPPSSYGYNMAMQQQYQRAHPQTLESIDELPTPTNLPYSSSSLSLTSFRKKPRQAAALPPLQAARVNGTALNPMDHPEMFYSNNQTSGHNNGTAVAPYQMRQSVVMTNPSDLTLPTKFRPAGSIRNVSGMNTRNNSMTTQMNPYYQQQVAYNSRVSGLLQEEDVLHPSNIEGILPHNGSPDDLRRQLGTSHNYNII</sequence>
<dbReference type="EMBL" id="HG316454">
    <property type="protein sequence ID" value="CDF87813.1"/>
    <property type="molecule type" value="Genomic_DNA"/>
</dbReference>
<dbReference type="InterPro" id="IPR014805">
    <property type="entry name" value="SKG6/TOS2-like"/>
</dbReference>
<keyword evidence="2" id="KW-0472">Membrane</keyword>
<feature type="region of interest" description="Disordered" evidence="1">
    <location>
        <begin position="213"/>
        <end position="237"/>
    </location>
</feature>
<dbReference type="AlphaFoldDB" id="A0A8J2X6D2"/>
<evidence type="ECO:0000313" key="4">
    <source>
        <dbReference type="Proteomes" id="UP000019375"/>
    </source>
</evidence>
<evidence type="ECO:0000313" key="3">
    <source>
        <dbReference type="EMBL" id="CDF87813.1"/>
    </source>
</evidence>
<reference evidence="4" key="1">
    <citation type="journal article" date="2013" name="Genome Announc.">
        <title>Genome sequence of the food spoilage yeast Zygosaccharomyces bailii CLIB 213(T).</title>
        <authorList>
            <person name="Galeote V."/>
            <person name="Bigey F."/>
            <person name="Devillers H."/>
            <person name="Neuveglise C."/>
            <person name="Dequin S."/>
        </authorList>
    </citation>
    <scope>NUCLEOTIDE SEQUENCE [LARGE SCALE GENOMIC DNA]</scope>
    <source>
        <strain evidence="4">CLIB 213 / ATCC 58445 / CBS 680 / CCRC 21525 / NBRC 1098 / NCYC 1416 / NRRL Y-2227</strain>
    </source>
</reference>
<keyword evidence="4" id="KW-1185">Reference proteome</keyword>
<feature type="region of interest" description="Disordered" evidence="1">
    <location>
        <begin position="86"/>
        <end position="133"/>
    </location>
</feature>
<evidence type="ECO:0000256" key="2">
    <source>
        <dbReference type="SAM" id="Phobius"/>
    </source>
</evidence>
<organism evidence="3 4">
    <name type="scientific">Zygosaccharomyces bailii (strain CLIB 213 / ATCC 58445 / CBS 680 / BCRC 21525 / NBRC 1098 / NCYC 1416 / NRRL Y-2227)</name>
    <dbReference type="NCBI Taxonomy" id="1333698"/>
    <lineage>
        <taxon>Eukaryota</taxon>
        <taxon>Fungi</taxon>
        <taxon>Dikarya</taxon>
        <taxon>Ascomycota</taxon>
        <taxon>Saccharomycotina</taxon>
        <taxon>Saccharomycetes</taxon>
        <taxon>Saccharomycetales</taxon>
        <taxon>Saccharomycetaceae</taxon>
        <taxon>Zygosaccharomyces</taxon>
    </lineage>
</organism>
<accession>A0A8J2X6D2</accession>
<feature type="compositionally biased region" description="Polar residues" evidence="1">
    <location>
        <begin position="709"/>
        <end position="718"/>
    </location>
</feature>